<evidence type="ECO:0000313" key="3">
    <source>
        <dbReference type="Proteomes" id="UP000030641"/>
    </source>
</evidence>
<dbReference type="RefSeq" id="XP_013348345.1">
    <property type="nucleotide sequence ID" value="XM_013492891.1"/>
</dbReference>
<keyword evidence="3" id="KW-1185">Reference proteome</keyword>
<gene>
    <name evidence="2" type="ORF">AUEXF2481DRAFT_169645</name>
</gene>
<dbReference type="AlphaFoldDB" id="A0A074ZLL9"/>
<dbReference type="HOGENOM" id="CLU_2170580_0_0_1"/>
<sequence>MVIRHPSSAIRHPQTSAQSTPSLSSLHTRLAPVWQSCLSQSAVCSCDTERLPIMSDRLTRIAIVNSDKVSLPSIFCAHFCLLKSLPVQAKEMSSRVQEVLPRRSYRKALY</sequence>
<dbReference type="GeneID" id="25362241"/>
<feature type="region of interest" description="Disordered" evidence="1">
    <location>
        <begin position="1"/>
        <end position="23"/>
    </location>
</feature>
<dbReference type="InParanoid" id="A0A074ZLL9"/>
<evidence type="ECO:0000256" key="1">
    <source>
        <dbReference type="SAM" id="MobiDB-lite"/>
    </source>
</evidence>
<proteinExistence type="predicted"/>
<reference evidence="2 3" key="1">
    <citation type="journal article" date="2014" name="BMC Genomics">
        <title>Genome sequencing of four Aureobasidium pullulans varieties: biotechnological potential, stress tolerance, and description of new species.</title>
        <authorList>
            <person name="Gostin Ar C."/>
            <person name="Ohm R.A."/>
            <person name="Kogej T."/>
            <person name="Sonjak S."/>
            <person name="Turk M."/>
            <person name="Zajc J."/>
            <person name="Zalar P."/>
            <person name="Grube M."/>
            <person name="Sun H."/>
            <person name="Han J."/>
            <person name="Sharma A."/>
            <person name="Chiniquy J."/>
            <person name="Ngan C.Y."/>
            <person name="Lipzen A."/>
            <person name="Barry K."/>
            <person name="Grigoriev I.V."/>
            <person name="Gunde-Cimerman N."/>
        </authorList>
    </citation>
    <scope>NUCLEOTIDE SEQUENCE [LARGE SCALE GENOMIC DNA]</scope>
    <source>
        <strain evidence="2 3">EXF-2481</strain>
    </source>
</reference>
<name>A0A074ZLL9_AURSE</name>
<dbReference type="Proteomes" id="UP000030641">
    <property type="component" value="Unassembled WGS sequence"/>
</dbReference>
<accession>A0A074ZLL9</accession>
<organism evidence="2 3">
    <name type="scientific">Aureobasidium subglaciale (strain EXF-2481)</name>
    <name type="common">Aureobasidium pullulans var. subglaciale</name>
    <dbReference type="NCBI Taxonomy" id="1043005"/>
    <lineage>
        <taxon>Eukaryota</taxon>
        <taxon>Fungi</taxon>
        <taxon>Dikarya</taxon>
        <taxon>Ascomycota</taxon>
        <taxon>Pezizomycotina</taxon>
        <taxon>Dothideomycetes</taxon>
        <taxon>Dothideomycetidae</taxon>
        <taxon>Dothideales</taxon>
        <taxon>Saccotheciaceae</taxon>
        <taxon>Aureobasidium</taxon>
    </lineage>
</organism>
<evidence type="ECO:0000313" key="2">
    <source>
        <dbReference type="EMBL" id="KEQ99311.1"/>
    </source>
</evidence>
<protein>
    <submittedName>
        <fullName evidence="2">Uncharacterized protein</fullName>
    </submittedName>
</protein>
<feature type="compositionally biased region" description="Polar residues" evidence="1">
    <location>
        <begin position="13"/>
        <end position="23"/>
    </location>
</feature>
<dbReference type="EMBL" id="KL584750">
    <property type="protein sequence ID" value="KEQ99311.1"/>
    <property type="molecule type" value="Genomic_DNA"/>
</dbReference>